<dbReference type="FunFam" id="1.20.1560.10:FF:000055">
    <property type="entry name" value="ABC multidrug transporter (Eurofung)"/>
    <property type="match status" value="1"/>
</dbReference>
<dbReference type="InterPro" id="IPR003593">
    <property type="entry name" value="AAA+_ATPase"/>
</dbReference>
<dbReference type="SUPFAM" id="SSF90123">
    <property type="entry name" value="ABC transporter transmembrane region"/>
    <property type="match status" value="2"/>
</dbReference>
<proteinExistence type="predicted"/>
<dbReference type="GeneID" id="19144464"/>
<evidence type="ECO:0000259" key="10">
    <source>
        <dbReference type="PROSITE" id="PS50929"/>
    </source>
</evidence>
<feature type="domain" description="ABC transmembrane type-1" evidence="10">
    <location>
        <begin position="901"/>
        <end position="1181"/>
    </location>
</feature>
<keyword evidence="2" id="KW-0813">Transport</keyword>
<dbReference type="InterPro" id="IPR044726">
    <property type="entry name" value="ABCC_6TM_D2"/>
</dbReference>
<feature type="transmembrane region" description="Helical" evidence="8">
    <location>
        <begin position="512"/>
        <end position="530"/>
    </location>
</feature>
<dbReference type="Pfam" id="PF00664">
    <property type="entry name" value="ABC_membrane"/>
    <property type="match status" value="2"/>
</dbReference>
<sequence length="1517" mass="166309">MDFADCISDKSFGPSVNGCRNGFDFTLKFELLFFATIPSAIFLILAVPRITSLYLQPIIAVWRSWLYASKQVSIPLMLLSALFLCAQILTTSDALILVAISHFEHTRRRRPSAILEVYLSLTLLLDMAHNRTLWLSASSNLDAIFTRFHTATVVCKAVLAILESRSKKKSFLQQDRATKSLDSACGIYKLGTFSWLGRLLLSGYRNPLQLDSLPILDEAMAAEALHARFLKNIKGHSKQSPEANQESGMSLFQSLIKTLPVPLLLPIVPRLALIGLSISQAFLIEAVTSFLSAEQKSDHNGYGLIGATILIYIGIALCTSLYWYCHQRFLYMTRSCLASGIFHKTTELSVATLAESQAITLMSTDIERILAGFLNFHELWASLMQTIIVSWILWTRLKAFFALPIGLVIVCFFALVTVGKFIGGFQKAWMQETQKRVAMIANVLGSMKQVKISGLAAIVNQKIREARTSELRASRGVRMLQITAMTLSLTPELIAPVITLAATSNSVANPNIFSVVALIALLTAPLGLLFQSVAPFMSGLACLDRIQTYLELEPLGDWREKEEIRLEKIKDSSVSPSENYEYAFRVVKGNFRWQKDGQLCLRNISLAIKYAALTMIIGPVGSGKSTLCKALLGQLRPLAGQVFFGGAGEGKIAYCDQTPFLLNSTIRDNVTHFLPWNPSRYLEVIEASGLSYHLAALPDGHNTVVGSNGLLLSGGQKQLIAIARALYSDAHTFIFDDVLSGLDARTEDHVFRHVFGPSGLLKTRCNGAAVILCTHSTMYLPMSDAIIVLNEEGEILEQGKWEMLKCKDGYVQSLGIREPSVTSSITEAGAEVGNKTKSGYTAETQDIRTKKSLVHQLEVSENGQAAIDGPASDGISHVVAWSGGLVNYRHYFKAVSVVTLAAFIASSIFYGFFFAFPTLWLNFWVKDTISKHQSHTNAFWVGIYGAFHVLCLLGGFLTMYLAVTSISLVSSASLHSSIFTAIMRAPLSLFHTTDQGTLTNYFSQDMSLVDGELPRSLVQFACDLAISLGMAGVLAASSPYLATIYPAVVAIMYAIVKLYLRTSRQLRILALEAKSPLYMHFLDVGRGIAMIRAAQLSKLYEDQNNRLLETSQRPAYLLAMVQYWLLFALNLIVMILAVFVVTLVTQLENRGSGFAGSGLVMLLQFGQILASAMQAYAKLETSMGAVHRLKSLECSVSATVENRSVLPPLSWPSKGHIKLDGVSASYRITADESNTLSSILALKDIRLVVEPGQRVAICGRSGSGKSSLILLLLGLLEPLPSTNSDAIVIDGLEVRTVNQAVLPERIITVPQDPIFLPPGASWQENLGLLGTCTATEIHSVLEDMSLWSLVNSQGGLEAAAKPGELSPGQKQLFSVARAVLRKIAKDRELQLTDTIEPSNQSCLATARGDVFGGILLLDEFNSSMDWETEKQYLDIIQRSFPGYTVIAITHSLVSFMENWDSEKDREAGVYGEGFFNRVIVLDSGEIVEDGHPKTLLKTTDSKFRALCETAARGDVNT</sequence>
<evidence type="ECO:0000256" key="5">
    <source>
        <dbReference type="ARBA" id="ARBA00022840"/>
    </source>
</evidence>
<evidence type="ECO:0008006" key="13">
    <source>
        <dbReference type="Google" id="ProtNLM"/>
    </source>
</evidence>
<dbReference type="Proteomes" id="UP000053841">
    <property type="component" value="Unassembled WGS sequence"/>
</dbReference>
<gene>
    <name evidence="11" type="ORF">COCCADRAFT_112530</name>
</gene>
<evidence type="ECO:0000256" key="3">
    <source>
        <dbReference type="ARBA" id="ARBA00022692"/>
    </source>
</evidence>
<feature type="transmembrane region" description="Helical" evidence="8">
    <location>
        <begin position="1042"/>
        <end position="1060"/>
    </location>
</feature>
<dbReference type="PANTHER" id="PTHR24223:SF345">
    <property type="entry name" value="ABC MULTIDRUG TRANSPORTER (EUROFUNG)"/>
    <property type="match status" value="1"/>
</dbReference>
<dbReference type="RefSeq" id="XP_007718579.1">
    <property type="nucleotide sequence ID" value="XM_007720389.1"/>
</dbReference>
<evidence type="ECO:0000256" key="2">
    <source>
        <dbReference type="ARBA" id="ARBA00022448"/>
    </source>
</evidence>
<feature type="transmembrane region" description="Helical" evidence="8">
    <location>
        <begin position="74"/>
        <end position="100"/>
    </location>
</feature>
<keyword evidence="7 8" id="KW-0472">Membrane</keyword>
<feature type="transmembrane region" description="Helical" evidence="8">
    <location>
        <begin position="304"/>
        <end position="325"/>
    </location>
</feature>
<dbReference type="PROSITE" id="PS00211">
    <property type="entry name" value="ABC_TRANSPORTER_1"/>
    <property type="match status" value="2"/>
</dbReference>
<dbReference type="HOGENOM" id="CLU_000604_27_5_1"/>
<dbReference type="InterPro" id="IPR044746">
    <property type="entry name" value="ABCC_6TM_D1"/>
</dbReference>
<dbReference type="Gene3D" id="1.20.1560.10">
    <property type="entry name" value="ABC transporter type 1, transmembrane domain"/>
    <property type="match status" value="2"/>
</dbReference>
<evidence type="ECO:0000259" key="9">
    <source>
        <dbReference type="PROSITE" id="PS50893"/>
    </source>
</evidence>
<dbReference type="InterPro" id="IPR027417">
    <property type="entry name" value="P-loop_NTPase"/>
</dbReference>
<dbReference type="eggNOG" id="KOG0054">
    <property type="taxonomic scope" value="Eukaryota"/>
</dbReference>
<dbReference type="GO" id="GO:0005524">
    <property type="term" value="F:ATP binding"/>
    <property type="evidence" value="ECO:0007669"/>
    <property type="project" value="UniProtKB-KW"/>
</dbReference>
<keyword evidence="5" id="KW-0067">ATP-binding</keyword>
<feature type="transmembrane region" description="Helical" evidence="8">
    <location>
        <begin position="941"/>
        <end position="963"/>
    </location>
</feature>
<feature type="transmembrane region" description="Helical" evidence="8">
    <location>
        <begin position="369"/>
        <end position="394"/>
    </location>
</feature>
<dbReference type="GO" id="GO:0140359">
    <property type="term" value="F:ABC-type transporter activity"/>
    <property type="evidence" value="ECO:0007669"/>
    <property type="project" value="InterPro"/>
</dbReference>
<dbReference type="Pfam" id="PF00005">
    <property type="entry name" value="ABC_tran"/>
    <property type="match status" value="2"/>
</dbReference>
<dbReference type="KEGG" id="bze:COCCADRAFT_112530"/>
<dbReference type="EMBL" id="KI965001">
    <property type="protein sequence ID" value="EUC27117.1"/>
    <property type="molecule type" value="Genomic_DNA"/>
</dbReference>
<feature type="domain" description="ABC transmembrane type-1" evidence="10">
    <location>
        <begin position="271"/>
        <end position="538"/>
    </location>
</feature>
<feature type="domain" description="ABC transporter" evidence="9">
    <location>
        <begin position="584"/>
        <end position="817"/>
    </location>
</feature>
<dbReference type="InterPro" id="IPR017871">
    <property type="entry name" value="ABC_transporter-like_CS"/>
</dbReference>
<feature type="transmembrane region" description="Helical" evidence="8">
    <location>
        <begin position="897"/>
        <end position="921"/>
    </location>
</feature>
<dbReference type="InterPro" id="IPR036640">
    <property type="entry name" value="ABC1_TM_sf"/>
</dbReference>
<feature type="transmembrane region" description="Helical" evidence="8">
    <location>
        <begin position="400"/>
        <end position="422"/>
    </location>
</feature>
<name>W6XJ36_COCC2</name>
<dbReference type="OrthoDB" id="6500128at2759"/>
<comment type="subcellular location">
    <subcellularLocation>
        <location evidence="1">Membrane</location>
        <topology evidence="1">Multi-pass membrane protein</topology>
    </subcellularLocation>
</comment>
<keyword evidence="6 8" id="KW-1133">Transmembrane helix</keyword>
<organism evidence="11 12">
    <name type="scientific">Cochliobolus carbonum (strain 26-R-13)</name>
    <name type="common">Maize leaf spot fungus</name>
    <name type="synonym">Bipolaris zeicola</name>
    <dbReference type="NCBI Taxonomy" id="930089"/>
    <lineage>
        <taxon>Eukaryota</taxon>
        <taxon>Fungi</taxon>
        <taxon>Dikarya</taxon>
        <taxon>Ascomycota</taxon>
        <taxon>Pezizomycotina</taxon>
        <taxon>Dothideomycetes</taxon>
        <taxon>Pleosporomycetidae</taxon>
        <taxon>Pleosporales</taxon>
        <taxon>Pleosporineae</taxon>
        <taxon>Pleosporaceae</taxon>
        <taxon>Bipolaris</taxon>
    </lineage>
</organism>
<reference evidence="11 12" key="1">
    <citation type="journal article" date="2013" name="PLoS Genet.">
        <title>Comparative genome structure, secondary metabolite, and effector coding capacity across Cochliobolus pathogens.</title>
        <authorList>
            <person name="Condon B.J."/>
            <person name="Leng Y."/>
            <person name="Wu D."/>
            <person name="Bushley K.E."/>
            <person name="Ohm R.A."/>
            <person name="Otillar R."/>
            <person name="Martin J."/>
            <person name="Schackwitz W."/>
            <person name="Grimwood J."/>
            <person name="MohdZainudin N."/>
            <person name="Xue C."/>
            <person name="Wang R."/>
            <person name="Manning V.A."/>
            <person name="Dhillon B."/>
            <person name="Tu Z.J."/>
            <person name="Steffenson B.J."/>
            <person name="Salamov A."/>
            <person name="Sun H."/>
            <person name="Lowry S."/>
            <person name="LaButti K."/>
            <person name="Han J."/>
            <person name="Copeland A."/>
            <person name="Lindquist E."/>
            <person name="Barry K."/>
            <person name="Schmutz J."/>
            <person name="Baker S.E."/>
            <person name="Ciuffetti L.M."/>
            <person name="Grigoriev I.V."/>
            <person name="Zhong S."/>
            <person name="Turgeon B.G."/>
        </authorList>
    </citation>
    <scope>NUCLEOTIDE SEQUENCE [LARGE SCALE GENOMIC DNA]</scope>
    <source>
        <strain evidence="11 12">26-R-13</strain>
    </source>
</reference>
<dbReference type="CDD" id="cd18579">
    <property type="entry name" value="ABC_6TM_ABCC_D1"/>
    <property type="match status" value="1"/>
</dbReference>
<evidence type="ECO:0000256" key="8">
    <source>
        <dbReference type="SAM" id="Phobius"/>
    </source>
</evidence>
<keyword evidence="12" id="KW-1185">Reference proteome</keyword>
<dbReference type="GO" id="GO:0016020">
    <property type="term" value="C:membrane"/>
    <property type="evidence" value="ECO:0007669"/>
    <property type="project" value="UniProtKB-SubCell"/>
</dbReference>
<dbReference type="CDD" id="cd18580">
    <property type="entry name" value="ABC_6TM_ABCC_D2"/>
    <property type="match status" value="1"/>
</dbReference>
<dbReference type="PANTHER" id="PTHR24223">
    <property type="entry name" value="ATP-BINDING CASSETTE SUB-FAMILY C"/>
    <property type="match status" value="1"/>
</dbReference>
<evidence type="ECO:0000256" key="1">
    <source>
        <dbReference type="ARBA" id="ARBA00004141"/>
    </source>
</evidence>
<dbReference type="PROSITE" id="PS50929">
    <property type="entry name" value="ABC_TM1F"/>
    <property type="match status" value="2"/>
</dbReference>
<dbReference type="PROSITE" id="PS50893">
    <property type="entry name" value="ABC_TRANSPORTER_2"/>
    <property type="match status" value="2"/>
</dbReference>
<evidence type="ECO:0000313" key="12">
    <source>
        <dbReference type="Proteomes" id="UP000053841"/>
    </source>
</evidence>
<dbReference type="SUPFAM" id="SSF52540">
    <property type="entry name" value="P-loop containing nucleoside triphosphate hydrolases"/>
    <property type="match status" value="2"/>
</dbReference>
<evidence type="ECO:0000256" key="7">
    <source>
        <dbReference type="ARBA" id="ARBA00023136"/>
    </source>
</evidence>
<protein>
    <recommendedName>
        <fullName evidence="13">ABC transporter domain-containing protein</fullName>
    </recommendedName>
</protein>
<keyword evidence="3 8" id="KW-0812">Transmembrane</keyword>
<dbReference type="SMART" id="SM00382">
    <property type="entry name" value="AAA"/>
    <property type="match status" value="2"/>
</dbReference>
<evidence type="ECO:0000256" key="6">
    <source>
        <dbReference type="ARBA" id="ARBA00022989"/>
    </source>
</evidence>
<dbReference type="GO" id="GO:0016887">
    <property type="term" value="F:ATP hydrolysis activity"/>
    <property type="evidence" value="ECO:0007669"/>
    <property type="project" value="InterPro"/>
</dbReference>
<feature type="transmembrane region" description="Helical" evidence="8">
    <location>
        <begin position="1123"/>
        <end position="1147"/>
    </location>
</feature>
<dbReference type="Gene3D" id="3.40.50.300">
    <property type="entry name" value="P-loop containing nucleotide triphosphate hydrolases"/>
    <property type="match status" value="2"/>
</dbReference>
<dbReference type="InterPro" id="IPR003439">
    <property type="entry name" value="ABC_transporter-like_ATP-bd"/>
</dbReference>
<evidence type="ECO:0000256" key="4">
    <source>
        <dbReference type="ARBA" id="ARBA00022741"/>
    </source>
</evidence>
<feature type="domain" description="ABC transporter" evidence="9">
    <location>
        <begin position="1217"/>
        <end position="1508"/>
    </location>
</feature>
<evidence type="ECO:0000313" key="11">
    <source>
        <dbReference type="EMBL" id="EUC27117.1"/>
    </source>
</evidence>
<dbReference type="InterPro" id="IPR050173">
    <property type="entry name" value="ABC_transporter_C-like"/>
</dbReference>
<keyword evidence="4" id="KW-0547">Nucleotide-binding</keyword>
<feature type="transmembrane region" description="Helical" evidence="8">
    <location>
        <begin position="31"/>
        <end position="54"/>
    </location>
</feature>
<feature type="transmembrane region" description="Helical" evidence="8">
    <location>
        <begin position="263"/>
        <end position="284"/>
    </location>
</feature>
<dbReference type="InterPro" id="IPR011527">
    <property type="entry name" value="ABC1_TM_dom"/>
</dbReference>
<accession>W6XJ36</accession>